<dbReference type="AlphaFoldDB" id="A0A2P2PMP3"/>
<reference evidence="1" key="1">
    <citation type="submission" date="2018-02" db="EMBL/GenBank/DDBJ databases">
        <title>Rhizophora mucronata_Transcriptome.</title>
        <authorList>
            <person name="Meera S.P."/>
            <person name="Sreeshan A."/>
            <person name="Augustine A."/>
        </authorList>
    </citation>
    <scope>NUCLEOTIDE SEQUENCE</scope>
    <source>
        <tissue evidence="1">Leaf</tissue>
    </source>
</reference>
<protein>
    <submittedName>
        <fullName evidence="1">Uncharacterized protein</fullName>
    </submittedName>
</protein>
<organism evidence="1">
    <name type="scientific">Rhizophora mucronata</name>
    <name type="common">Asiatic mangrove</name>
    <dbReference type="NCBI Taxonomy" id="61149"/>
    <lineage>
        <taxon>Eukaryota</taxon>
        <taxon>Viridiplantae</taxon>
        <taxon>Streptophyta</taxon>
        <taxon>Embryophyta</taxon>
        <taxon>Tracheophyta</taxon>
        <taxon>Spermatophyta</taxon>
        <taxon>Magnoliopsida</taxon>
        <taxon>eudicotyledons</taxon>
        <taxon>Gunneridae</taxon>
        <taxon>Pentapetalae</taxon>
        <taxon>rosids</taxon>
        <taxon>fabids</taxon>
        <taxon>Malpighiales</taxon>
        <taxon>Rhizophoraceae</taxon>
        <taxon>Rhizophora</taxon>
    </lineage>
</organism>
<proteinExistence type="predicted"/>
<evidence type="ECO:0000313" key="1">
    <source>
        <dbReference type="EMBL" id="MBX55899.1"/>
    </source>
</evidence>
<sequence length="40" mass="4693">MACCYSNCTSKNTPTKYVSQSQRTLRLQMGYWKQIQNLMS</sequence>
<accession>A0A2P2PMP3</accession>
<name>A0A2P2PMP3_RHIMU</name>
<dbReference type="EMBL" id="GGEC01075415">
    <property type="protein sequence ID" value="MBX55899.1"/>
    <property type="molecule type" value="Transcribed_RNA"/>
</dbReference>